<reference evidence="11 12" key="1">
    <citation type="submission" date="2022-12" db="EMBL/GenBank/DDBJ databases">
        <title>Sphingomonas abieness sp. nov., an endophytic bacterium isolated from Abies koreana.</title>
        <authorList>
            <person name="Jiang L."/>
            <person name="Lee J."/>
        </authorList>
    </citation>
    <scope>NUCLEOTIDE SEQUENCE [LARGE SCALE GENOMIC DNA]</scope>
    <source>
        <strain evidence="12">PAMB 00755</strain>
    </source>
</reference>
<dbReference type="PROSITE" id="PS00073">
    <property type="entry name" value="ACYL_COA_DH_2"/>
    <property type="match status" value="1"/>
</dbReference>
<evidence type="ECO:0000313" key="11">
    <source>
        <dbReference type="EMBL" id="WBO21290.1"/>
    </source>
</evidence>
<dbReference type="RefSeq" id="WP_270075939.1">
    <property type="nucleotide sequence ID" value="NZ_CP115174.1"/>
</dbReference>
<organism evidence="11 12">
    <name type="scientific">Sphingomonas abietis</name>
    <dbReference type="NCBI Taxonomy" id="3012344"/>
    <lineage>
        <taxon>Bacteria</taxon>
        <taxon>Pseudomonadati</taxon>
        <taxon>Pseudomonadota</taxon>
        <taxon>Alphaproteobacteria</taxon>
        <taxon>Sphingomonadales</taxon>
        <taxon>Sphingomonadaceae</taxon>
        <taxon>Sphingomonas</taxon>
    </lineage>
</organism>
<dbReference type="InterPro" id="IPR006091">
    <property type="entry name" value="Acyl-CoA_Oxase/DH_mid-dom"/>
</dbReference>
<evidence type="ECO:0000256" key="4">
    <source>
        <dbReference type="ARBA" id="ARBA00022827"/>
    </source>
</evidence>
<proteinExistence type="inferred from homology"/>
<evidence type="ECO:0000256" key="5">
    <source>
        <dbReference type="ARBA" id="ARBA00023002"/>
    </source>
</evidence>
<name>A0ABY7NK03_9SPHN</name>
<dbReference type="Gene3D" id="1.20.140.10">
    <property type="entry name" value="Butyryl-CoA Dehydrogenase, subunit A, domain 3"/>
    <property type="match status" value="1"/>
</dbReference>
<feature type="domain" description="Acyl-CoA dehydrogenase/oxidase C-terminal" evidence="7">
    <location>
        <begin position="284"/>
        <end position="448"/>
    </location>
</feature>
<dbReference type="InterPro" id="IPR025878">
    <property type="entry name" value="Acyl-CoA_dh-like_C_dom"/>
</dbReference>
<dbReference type="Pfam" id="PF00441">
    <property type="entry name" value="Acyl-CoA_dh_1"/>
    <property type="match status" value="1"/>
</dbReference>
<dbReference type="InterPro" id="IPR052166">
    <property type="entry name" value="Diverse_Acyl-CoA_DH"/>
</dbReference>
<keyword evidence="4 6" id="KW-0274">FAD</keyword>
<dbReference type="InterPro" id="IPR013786">
    <property type="entry name" value="AcylCoA_DH/ox_N"/>
</dbReference>
<dbReference type="Pfam" id="PF02770">
    <property type="entry name" value="Acyl-CoA_dh_M"/>
    <property type="match status" value="1"/>
</dbReference>
<evidence type="ECO:0000256" key="3">
    <source>
        <dbReference type="ARBA" id="ARBA00022630"/>
    </source>
</evidence>
<dbReference type="SUPFAM" id="SSF47203">
    <property type="entry name" value="Acyl-CoA dehydrogenase C-terminal domain-like"/>
    <property type="match status" value="1"/>
</dbReference>
<protein>
    <submittedName>
        <fullName evidence="11">Acyl-CoA dehydrogenase family protein</fullName>
    </submittedName>
</protein>
<dbReference type="Gene3D" id="1.10.540.10">
    <property type="entry name" value="Acyl-CoA dehydrogenase/oxidase, N-terminal domain"/>
    <property type="match status" value="1"/>
</dbReference>
<dbReference type="Proteomes" id="UP001210865">
    <property type="component" value="Chromosome"/>
</dbReference>
<dbReference type="InterPro" id="IPR037069">
    <property type="entry name" value="AcylCoA_DH/ox_N_sf"/>
</dbReference>
<evidence type="ECO:0000313" key="12">
    <source>
        <dbReference type="Proteomes" id="UP001210865"/>
    </source>
</evidence>
<dbReference type="InterPro" id="IPR009075">
    <property type="entry name" value="AcylCo_DH/oxidase_C"/>
</dbReference>
<dbReference type="EMBL" id="CP115174">
    <property type="protein sequence ID" value="WBO21290.1"/>
    <property type="molecule type" value="Genomic_DNA"/>
</dbReference>
<keyword evidence="12" id="KW-1185">Reference proteome</keyword>
<evidence type="ECO:0000256" key="6">
    <source>
        <dbReference type="RuleBase" id="RU362125"/>
    </source>
</evidence>
<evidence type="ECO:0000259" key="8">
    <source>
        <dbReference type="Pfam" id="PF02770"/>
    </source>
</evidence>
<comment type="similarity">
    <text evidence="2 6">Belongs to the acyl-CoA dehydrogenase family.</text>
</comment>
<evidence type="ECO:0000259" key="7">
    <source>
        <dbReference type="Pfam" id="PF00441"/>
    </source>
</evidence>
<gene>
    <name evidence="11" type="ORF">PBT88_13960</name>
</gene>
<evidence type="ECO:0000259" key="9">
    <source>
        <dbReference type="Pfam" id="PF02771"/>
    </source>
</evidence>
<feature type="domain" description="Acetyl-CoA dehydrogenase-like C-terminal" evidence="10">
    <location>
        <begin position="465"/>
        <end position="576"/>
    </location>
</feature>
<feature type="domain" description="Acyl-CoA oxidase/dehydrogenase middle" evidence="8">
    <location>
        <begin position="161"/>
        <end position="268"/>
    </location>
</feature>
<dbReference type="InterPro" id="IPR009100">
    <property type="entry name" value="AcylCoA_DH/oxidase_NM_dom_sf"/>
</dbReference>
<sequence length="589" mass="61414">MPVTAPAEEQLFALQTSGMLDRLARLPGFEDAQEEMVTAILDGANALANDRFAALHAIGDTEGARWSTEGVTLPKGFAAAYQAYVEGGWGSLSAAPEAGGQGLPAVLGVAVQEQLASANMAFQLCMMLTLGGIEALSVHGSDDQKALYLPRIVSGEWTATMNLTEPQAGSDVGAVRTSATPADGDAWHIKGSKIFITWGEHDLAANIVHLVLARTPDAPAGTKGLSLFLVPKFLPDTDGTPGARNGVDCAAIEHKLGIHASPTCTMIFGEAQPAIGWLVGPRHGGIAAMFTMMNHARLNVGLEGVAIAERAYRDALAFARERVQSAGFDASREPQPILAHADVRRMLMTMRARAEGCRALVYHAVAALDIAHADPDPAARADAKTLADLLTPIAKAFATDSGVEAASLGIQIGGGMGYIEETGLARHLRDARIAPIYEGTNGIQALDLVGRKLRMDGGVGWRAFIEEMAAGAIADGELTAGAKTLARAVATLRETAGKLYAMAPAEAAGGATPFLRMFGLTVTAHLLLQQAKVAATRIGGGDDTPFLRAKIATARFACEQLLPEMFGLVPAATGGTALLYPEGDPLFAG</sequence>
<dbReference type="PANTHER" id="PTHR42803">
    <property type="entry name" value="ACYL-COA DEHYDROGENASE"/>
    <property type="match status" value="1"/>
</dbReference>
<dbReference type="SUPFAM" id="SSF56645">
    <property type="entry name" value="Acyl-CoA dehydrogenase NM domain-like"/>
    <property type="match status" value="1"/>
</dbReference>
<dbReference type="InterPro" id="IPR036250">
    <property type="entry name" value="AcylCo_DH-like_C"/>
</dbReference>
<keyword evidence="5 6" id="KW-0560">Oxidoreductase</keyword>
<keyword evidence="3 6" id="KW-0285">Flavoprotein</keyword>
<evidence type="ECO:0000256" key="1">
    <source>
        <dbReference type="ARBA" id="ARBA00001974"/>
    </source>
</evidence>
<dbReference type="PANTHER" id="PTHR42803:SF1">
    <property type="entry name" value="BROAD-SPECIFICITY LINEAR ACYL-COA DEHYDROGENASE FADE5"/>
    <property type="match status" value="1"/>
</dbReference>
<feature type="domain" description="Acyl-CoA dehydrogenase/oxidase N-terminal" evidence="9">
    <location>
        <begin position="65"/>
        <end position="156"/>
    </location>
</feature>
<dbReference type="Pfam" id="PF02771">
    <property type="entry name" value="Acyl-CoA_dh_N"/>
    <property type="match status" value="1"/>
</dbReference>
<accession>A0ABY7NK03</accession>
<comment type="cofactor">
    <cofactor evidence="1 6">
        <name>FAD</name>
        <dbReference type="ChEBI" id="CHEBI:57692"/>
    </cofactor>
</comment>
<evidence type="ECO:0000256" key="2">
    <source>
        <dbReference type="ARBA" id="ARBA00009347"/>
    </source>
</evidence>
<evidence type="ECO:0000259" key="10">
    <source>
        <dbReference type="Pfam" id="PF12806"/>
    </source>
</evidence>
<dbReference type="Pfam" id="PF12806">
    <property type="entry name" value="Acyl-CoA_dh_C"/>
    <property type="match status" value="1"/>
</dbReference>
<dbReference type="InterPro" id="IPR006089">
    <property type="entry name" value="Acyl-CoA_DH_CS"/>
</dbReference>
<dbReference type="Gene3D" id="2.40.110.10">
    <property type="entry name" value="Butyryl-CoA Dehydrogenase, subunit A, domain 2"/>
    <property type="match status" value="1"/>
</dbReference>
<dbReference type="InterPro" id="IPR046373">
    <property type="entry name" value="Acyl-CoA_Oxase/DH_mid-dom_sf"/>
</dbReference>